<feature type="transmembrane region" description="Helical" evidence="1">
    <location>
        <begin position="66"/>
        <end position="90"/>
    </location>
</feature>
<sequence length="201" mass="21919">MSTVVLMSPVTSSVLGGLDERIWTFFVDHPFLTSTARRLTDLGAMRTLIPLAVVTGMLVWWRYRSLVLAVVPWIALQFNSSLVAVVKRTFDIARPPKELWLGGAAGGSFPSGHVANTTCLVVAVAMIVYLNESTVRVRRSSLMLASAGIVVMAWTRLALNVHWFSDVLAGAFVGIGTAGATVFVASLFKSRREIPLRTRDQ</sequence>
<feature type="transmembrane region" description="Helical" evidence="1">
    <location>
        <begin position="167"/>
        <end position="188"/>
    </location>
</feature>
<dbReference type="PANTHER" id="PTHR14969:SF13">
    <property type="entry name" value="AT30094P"/>
    <property type="match status" value="1"/>
</dbReference>
<protein>
    <submittedName>
        <fullName evidence="3">Unannotated protein</fullName>
    </submittedName>
</protein>
<dbReference type="AlphaFoldDB" id="A0A6J6HFS1"/>
<reference evidence="3" key="1">
    <citation type="submission" date="2020-05" db="EMBL/GenBank/DDBJ databases">
        <authorList>
            <person name="Chiriac C."/>
            <person name="Salcher M."/>
            <person name="Ghai R."/>
            <person name="Kavagutti S V."/>
        </authorList>
    </citation>
    <scope>NUCLEOTIDE SEQUENCE</scope>
</reference>
<dbReference type="SMART" id="SM00014">
    <property type="entry name" value="acidPPc"/>
    <property type="match status" value="1"/>
</dbReference>
<evidence type="ECO:0000313" key="3">
    <source>
        <dbReference type="EMBL" id="CAB4611393.1"/>
    </source>
</evidence>
<accession>A0A6J6HFS1</accession>
<dbReference type="Gene3D" id="1.20.144.10">
    <property type="entry name" value="Phosphatidic acid phosphatase type 2/haloperoxidase"/>
    <property type="match status" value="1"/>
</dbReference>
<feature type="domain" description="Phosphatidic acid phosphatase type 2/haloperoxidase" evidence="2">
    <location>
        <begin position="70"/>
        <end position="182"/>
    </location>
</feature>
<dbReference type="InterPro" id="IPR000326">
    <property type="entry name" value="PAP2/HPO"/>
</dbReference>
<keyword evidence="1" id="KW-1133">Transmembrane helix</keyword>
<dbReference type="PANTHER" id="PTHR14969">
    <property type="entry name" value="SPHINGOSINE-1-PHOSPHATE PHOSPHOHYDROLASE"/>
    <property type="match status" value="1"/>
</dbReference>
<organism evidence="3">
    <name type="scientific">freshwater metagenome</name>
    <dbReference type="NCBI Taxonomy" id="449393"/>
    <lineage>
        <taxon>unclassified sequences</taxon>
        <taxon>metagenomes</taxon>
        <taxon>ecological metagenomes</taxon>
    </lineage>
</organism>
<dbReference type="SUPFAM" id="SSF48317">
    <property type="entry name" value="Acid phosphatase/Vanadium-dependent haloperoxidase"/>
    <property type="match status" value="1"/>
</dbReference>
<evidence type="ECO:0000256" key="1">
    <source>
        <dbReference type="SAM" id="Phobius"/>
    </source>
</evidence>
<gene>
    <name evidence="3" type="ORF">UFOPK1874_00442</name>
</gene>
<dbReference type="Pfam" id="PF01569">
    <property type="entry name" value="PAP2"/>
    <property type="match status" value="1"/>
</dbReference>
<name>A0A6J6HFS1_9ZZZZ</name>
<proteinExistence type="predicted"/>
<feature type="transmembrane region" description="Helical" evidence="1">
    <location>
        <begin position="43"/>
        <end position="61"/>
    </location>
</feature>
<dbReference type="InterPro" id="IPR036938">
    <property type="entry name" value="PAP2/HPO_sf"/>
</dbReference>
<evidence type="ECO:0000259" key="2">
    <source>
        <dbReference type="SMART" id="SM00014"/>
    </source>
</evidence>
<feature type="transmembrane region" description="Helical" evidence="1">
    <location>
        <begin position="110"/>
        <end position="130"/>
    </location>
</feature>
<keyword evidence="1" id="KW-0472">Membrane</keyword>
<dbReference type="EMBL" id="CAEZUX010000032">
    <property type="protein sequence ID" value="CAB4611393.1"/>
    <property type="molecule type" value="Genomic_DNA"/>
</dbReference>
<feature type="transmembrane region" description="Helical" evidence="1">
    <location>
        <begin position="142"/>
        <end position="161"/>
    </location>
</feature>
<keyword evidence="1" id="KW-0812">Transmembrane</keyword>